<keyword evidence="3" id="KW-1185">Reference proteome</keyword>
<dbReference type="EMBL" id="JAPQKR010000012">
    <property type="protein sequence ID" value="KAJ5203850.1"/>
    <property type="molecule type" value="Genomic_DNA"/>
</dbReference>
<feature type="region of interest" description="Disordered" evidence="1">
    <location>
        <begin position="1"/>
        <end position="22"/>
    </location>
</feature>
<accession>A0A9W9MM26</accession>
<protein>
    <submittedName>
        <fullName evidence="2">Uncharacterized protein</fullName>
    </submittedName>
</protein>
<evidence type="ECO:0000313" key="2">
    <source>
        <dbReference type="EMBL" id="KAJ5203850.1"/>
    </source>
</evidence>
<dbReference type="OrthoDB" id="10508242at2759"/>
<proteinExistence type="predicted"/>
<gene>
    <name evidence="2" type="ORF">N7498_004729</name>
</gene>
<evidence type="ECO:0000313" key="3">
    <source>
        <dbReference type="Proteomes" id="UP001150904"/>
    </source>
</evidence>
<dbReference type="Proteomes" id="UP001150904">
    <property type="component" value="Unassembled WGS sequence"/>
</dbReference>
<sequence>MPSTGSGVFAAHQSPSRTVRRHRADQLDRAFVISAETWMTHTTGLGVGSAASRHRALIGQKGAECQERDARRTWASSVDLSNAR</sequence>
<organism evidence="2 3">
    <name type="scientific">Penicillium cinerascens</name>
    <dbReference type="NCBI Taxonomy" id="70096"/>
    <lineage>
        <taxon>Eukaryota</taxon>
        <taxon>Fungi</taxon>
        <taxon>Dikarya</taxon>
        <taxon>Ascomycota</taxon>
        <taxon>Pezizomycotina</taxon>
        <taxon>Eurotiomycetes</taxon>
        <taxon>Eurotiomycetidae</taxon>
        <taxon>Eurotiales</taxon>
        <taxon>Aspergillaceae</taxon>
        <taxon>Penicillium</taxon>
    </lineage>
</organism>
<comment type="caution">
    <text evidence="2">The sequence shown here is derived from an EMBL/GenBank/DDBJ whole genome shotgun (WGS) entry which is preliminary data.</text>
</comment>
<reference evidence="2" key="2">
    <citation type="journal article" date="2023" name="IMA Fungus">
        <title>Comparative genomic study of the Penicillium genus elucidates a diverse pangenome and 15 lateral gene transfer events.</title>
        <authorList>
            <person name="Petersen C."/>
            <person name="Sorensen T."/>
            <person name="Nielsen M.R."/>
            <person name="Sondergaard T.E."/>
            <person name="Sorensen J.L."/>
            <person name="Fitzpatrick D.A."/>
            <person name="Frisvad J.C."/>
            <person name="Nielsen K.L."/>
        </authorList>
    </citation>
    <scope>NUCLEOTIDE SEQUENCE</scope>
    <source>
        <strain evidence="2">IBT 15544</strain>
    </source>
</reference>
<evidence type="ECO:0000256" key="1">
    <source>
        <dbReference type="SAM" id="MobiDB-lite"/>
    </source>
</evidence>
<name>A0A9W9MM26_9EURO</name>
<dbReference type="RefSeq" id="XP_058308329.1">
    <property type="nucleotide sequence ID" value="XM_058451791.1"/>
</dbReference>
<dbReference type="AlphaFoldDB" id="A0A9W9MM26"/>
<reference evidence="2" key="1">
    <citation type="submission" date="2022-12" db="EMBL/GenBank/DDBJ databases">
        <authorList>
            <person name="Petersen C."/>
        </authorList>
    </citation>
    <scope>NUCLEOTIDE SEQUENCE</scope>
    <source>
        <strain evidence="2">IBT 15544</strain>
    </source>
</reference>
<dbReference type="GeneID" id="83179092"/>